<protein>
    <submittedName>
        <fullName evidence="2">Uncharacterized protein</fullName>
    </submittedName>
</protein>
<name>A0A5N4D6N9_CAMDR</name>
<feature type="region of interest" description="Disordered" evidence="1">
    <location>
        <begin position="333"/>
        <end position="413"/>
    </location>
</feature>
<dbReference type="EMBL" id="JWIN03000015">
    <property type="protein sequence ID" value="KAB1266735.1"/>
    <property type="molecule type" value="Genomic_DNA"/>
</dbReference>
<gene>
    <name evidence="2" type="ORF">Cadr_000017825</name>
</gene>
<reference evidence="2 3" key="1">
    <citation type="journal article" date="2019" name="Mol. Ecol. Resour.">
        <title>Improving Illumina assemblies with Hi-C and long reads: an example with the North African dromedary.</title>
        <authorList>
            <person name="Elbers J.P."/>
            <person name="Rogers M.F."/>
            <person name="Perelman P.L."/>
            <person name="Proskuryakova A.A."/>
            <person name="Serdyukova N.A."/>
            <person name="Johnson W.E."/>
            <person name="Horin P."/>
            <person name="Corander J."/>
            <person name="Murphy D."/>
            <person name="Burger P.A."/>
        </authorList>
    </citation>
    <scope>NUCLEOTIDE SEQUENCE [LARGE SCALE GENOMIC DNA]</scope>
    <source>
        <strain evidence="2">Drom800</strain>
        <tissue evidence="2">Blood</tissue>
    </source>
</reference>
<proteinExistence type="predicted"/>
<dbReference type="Proteomes" id="UP000299084">
    <property type="component" value="Unassembled WGS sequence"/>
</dbReference>
<accession>A0A5N4D6N9</accession>
<evidence type="ECO:0000256" key="1">
    <source>
        <dbReference type="SAM" id="MobiDB-lite"/>
    </source>
</evidence>
<evidence type="ECO:0000313" key="2">
    <source>
        <dbReference type="EMBL" id="KAB1266735.1"/>
    </source>
</evidence>
<dbReference type="AlphaFoldDB" id="A0A5N4D6N9"/>
<evidence type="ECO:0000313" key="3">
    <source>
        <dbReference type="Proteomes" id="UP000299084"/>
    </source>
</evidence>
<organism evidence="2 3">
    <name type="scientific">Camelus dromedarius</name>
    <name type="common">Dromedary</name>
    <name type="synonym">Arabian camel</name>
    <dbReference type="NCBI Taxonomy" id="9838"/>
    <lineage>
        <taxon>Eukaryota</taxon>
        <taxon>Metazoa</taxon>
        <taxon>Chordata</taxon>
        <taxon>Craniata</taxon>
        <taxon>Vertebrata</taxon>
        <taxon>Euteleostomi</taxon>
        <taxon>Mammalia</taxon>
        <taxon>Eutheria</taxon>
        <taxon>Laurasiatheria</taxon>
        <taxon>Artiodactyla</taxon>
        <taxon>Tylopoda</taxon>
        <taxon>Camelidae</taxon>
        <taxon>Camelus</taxon>
    </lineage>
</organism>
<comment type="caution">
    <text evidence="2">The sequence shown here is derived from an EMBL/GenBank/DDBJ whole genome shotgun (WGS) entry which is preliminary data.</text>
</comment>
<sequence length="497" mass="54196">MNAKCRPRQPYQHHYHQPTRTLTLTGCPRRAGMFPQTTAACTYHEEEARIYTESSLPHWMDSFHSISLSCHSSFITNCWPSLHPGMHQIHPLLRKSSSPSLLKPPSSLVCTFARTSFPLMLHRRQCESRLSGLTGLLTACALQLSPHHISFFPLLPVLQPHQTSFSSQIPMLSLAQGSQLLWPFLTANFLSAKGSLNLKSIPNSKGPGPWMVSDLPLLQNGLVSLSSMKALGHGRPGEPDGWAGRTPASRLLHVTGECTFPWQSCPVHCSIFHSILGLHPPDPNGTTKSISKHCRIPLGEREQQSLLTEATGLIALYTSGRCVGAHPVGLGESPACPRKRVTETAGGGELPCSWEPGAPKSARRRQKLQRGQEPETSLLKPKKSAEAVPEGGQGWASPEKGNSLCHTQGRGGRGGYEARPRYPLCDLWNSATLSFTCYPYRDNIRGKWPNARKSLGTARAPGITQESGATGLSSGFQRLGSRQVVLAQTTPRKGTCL</sequence>
<keyword evidence="3" id="KW-1185">Reference proteome</keyword>